<evidence type="ECO:0000313" key="2">
    <source>
        <dbReference type="Proteomes" id="UP000793456"/>
    </source>
</evidence>
<accession>A0ACD3R613</accession>
<comment type="caution">
    <text evidence="1">The sequence shown here is derived from an EMBL/GenBank/DDBJ whole genome shotgun (WGS) entry which is preliminary data.</text>
</comment>
<sequence>MCYIHRRRRETQTANSDGEGGRRRCSRVKLRCNSLKKEGLLGVLELRCREYTHTVFFPLIYSTYIPTEVGLFLRGRCSSCTVAHVLYALCFTYAVVGWMEDRAKCFHLSASIVMSSGKDILTDRKERHSRKKR</sequence>
<dbReference type="EMBL" id="CM011682">
    <property type="protein sequence ID" value="TMS14835.1"/>
    <property type="molecule type" value="Genomic_DNA"/>
</dbReference>
<keyword evidence="2" id="KW-1185">Reference proteome</keyword>
<name>A0ACD3R613_LARCR</name>
<evidence type="ECO:0000313" key="1">
    <source>
        <dbReference type="EMBL" id="TMS14835.1"/>
    </source>
</evidence>
<proteinExistence type="predicted"/>
<dbReference type="Proteomes" id="UP000793456">
    <property type="component" value="Chromosome IX"/>
</dbReference>
<organism evidence="1 2">
    <name type="scientific">Larimichthys crocea</name>
    <name type="common">Large yellow croaker</name>
    <name type="synonym">Pseudosciaena crocea</name>
    <dbReference type="NCBI Taxonomy" id="215358"/>
    <lineage>
        <taxon>Eukaryota</taxon>
        <taxon>Metazoa</taxon>
        <taxon>Chordata</taxon>
        <taxon>Craniata</taxon>
        <taxon>Vertebrata</taxon>
        <taxon>Euteleostomi</taxon>
        <taxon>Actinopterygii</taxon>
        <taxon>Neopterygii</taxon>
        <taxon>Teleostei</taxon>
        <taxon>Neoteleostei</taxon>
        <taxon>Acanthomorphata</taxon>
        <taxon>Eupercaria</taxon>
        <taxon>Sciaenidae</taxon>
        <taxon>Larimichthys</taxon>
    </lineage>
</organism>
<gene>
    <name evidence="1" type="ORF">E3U43_021297</name>
</gene>
<reference evidence="1" key="1">
    <citation type="submission" date="2018-11" db="EMBL/GenBank/DDBJ databases">
        <title>The sequence and de novo assembly of Larimichthys crocea genome using PacBio and Hi-C technologies.</title>
        <authorList>
            <person name="Xu P."/>
            <person name="Chen B."/>
            <person name="Zhou Z."/>
            <person name="Ke Q."/>
            <person name="Wu Y."/>
            <person name="Bai H."/>
            <person name="Pu F."/>
        </authorList>
    </citation>
    <scope>NUCLEOTIDE SEQUENCE</scope>
    <source>
        <tissue evidence="1">Muscle</tissue>
    </source>
</reference>
<protein>
    <submittedName>
        <fullName evidence="1">Uncharacterized protein</fullName>
    </submittedName>
</protein>